<dbReference type="EMBL" id="CADCUK010000129">
    <property type="protein sequence ID" value="CAA9378273.1"/>
    <property type="molecule type" value="Genomic_DNA"/>
</dbReference>
<feature type="compositionally biased region" description="Basic and acidic residues" evidence="1">
    <location>
        <begin position="225"/>
        <end position="247"/>
    </location>
</feature>
<dbReference type="GO" id="GO:0016740">
    <property type="term" value="F:transferase activity"/>
    <property type="evidence" value="ECO:0007669"/>
    <property type="project" value="UniProtKB-KW"/>
</dbReference>
<feature type="region of interest" description="Disordered" evidence="1">
    <location>
        <begin position="188"/>
        <end position="388"/>
    </location>
</feature>
<feature type="compositionally biased region" description="Basic residues" evidence="1">
    <location>
        <begin position="248"/>
        <end position="257"/>
    </location>
</feature>
<reference evidence="2" key="1">
    <citation type="submission" date="2020-02" db="EMBL/GenBank/DDBJ databases">
        <authorList>
            <person name="Meier V. D."/>
        </authorList>
    </citation>
    <scope>NUCLEOTIDE SEQUENCE</scope>
    <source>
        <strain evidence="2">AVDCRST_MAG47</strain>
    </source>
</reference>
<feature type="region of interest" description="Disordered" evidence="1">
    <location>
        <begin position="136"/>
        <end position="174"/>
    </location>
</feature>
<gene>
    <name evidence="2" type="ORF">AVDCRST_MAG47-1938</name>
</gene>
<proteinExistence type="predicted"/>
<feature type="compositionally biased region" description="Basic and acidic residues" evidence="1">
    <location>
        <begin position="353"/>
        <end position="364"/>
    </location>
</feature>
<feature type="compositionally biased region" description="Basic residues" evidence="1">
    <location>
        <begin position="38"/>
        <end position="57"/>
    </location>
</feature>
<feature type="compositionally biased region" description="Low complexity" evidence="1">
    <location>
        <begin position="296"/>
        <end position="320"/>
    </location>
</feature>
<feature type="non-terminal residue" evidence="2">
    <location>
        <position position="388"/>
    </location>
</feature>
<feature type="compositionally biased region" description="Basic and acidic residues" evidence="1">
    <location>
        <begin position="375"/>
        <end position="388"/>
    </location>
</feature>
<sequence>ARVPDRLPRRGHRHLPAGGAGPRDRDPLRSCGPGPRPGRPRRAGPLLRRHRDVRRSGGRLPRGPQPAVPVQGAGPGARRRGDGAGGRRHGVCPGRPRRPVRARRADEVRRAGPRRGVPRLQRRAVLLHLAPRRRGAEPRHLAGRACHGVPRRGDDQRRQLHRRSRRARRGSHRAGCGRLLPVLLPVGRGQRGVAGDHRRAALRGAGGGVRRLRLPQLPPGSDVHGGQRLDADRDGAGRLGAHADRRLPGRRPGRVRHRGGDQPAPGAAADPAADLDPDRAVRRPAAGGRPPDHEGPVPVRPRQAAPAPPAAGVRALPPARGRGDVAVGRADRHRGSGGEPLPEPGRHGRARGVVRDDGAADVRRTPGRPAGLGADRADRGRRSPARDL</sequence>
<protein>
    <submittedName>
        <fullName evidence="2">Decaprenyl-phosphate N-acetylglucosaminephosphotransferase</fullName>
        <ecNumber evidence="2">2.7.8.35</ecNumber>
    </submittedName>
</protein>
<dbReference type="EC" id="2.7.8.35" evidence="2"/>
<feature type="compositionally biased region" description="Low complexity" evidence="1">
    <location>
        <begin position="261"/>
        <end position="274"/>
    </location>
</feature>
<accession>A0A6J4N551</accession>
<feature type="region of interest" description="Disordered" evidence="1">
    <location>
        <begin position="1"/>
        <end position="111"/>
    </location>
</feature>
<evidence type="ECO:0000313" key="2">
    <source>
        <dbReference type="EMBL" id="CAA9378273.1"/>
    </source>
</evidence>
<dbReference type="AlphaFoldDB" id="A0A6J4N551"/>
<feature type="compositionally biased region" description="Basic residues" evidence="1">
    <location>
        <begin position="159"/>
        <end position="172"/>
    </location>
</feature>
<feature type="compositionally biased region" description="Basic residues" evidence="1">
    <location>
        <begin position="86"/>
        <end position="102"/>
    </location>
</feature>
<keyword evidence="2" id="KW-0808">Transferase</keyword>
<evidence type="ECO:0000256" key="1">
    <source>
        <dbReference type="SAM" id="MobiDB-lite"/>
    </source>
</evidence>
<organism evidence="2">
    <name type="scientific">uncultured Nocardioidaceae bacterium</name>
    <dbReference type="NCBI Taxonomy" id="253824"/>
    <lineage>
        <taxon>Bacteria</taxon>
        <taxon>Bacillati</taxon>
        <taxon>Actinomycetota</taxon>
        <taxon>Actinomycetes</taxon>
        <taxon>Propionibacteriales</taxon>
        <taxon>Nocardioidaceae</taxon>
        <taxon>environmental samples</taxon>
    </lineage>
</organism>
<feature type="non-terminal residue" evidence="2">
    <location>
        <position position="1"/>
    </location>
</feature>
<name>A0A6J4N551_9ACTN</name>